<feature type="transmembrane region" description="Helical" evidence="1">
    <location>
        <begin position="68"/>
        <end position="86"/>
    </location>
</feature>
<feature type="transmembrane region" description="Helical" evidence="1">
    <location>
        <begin position="132"/>
        <end position="157"/>
    </location>
</feature>
<dbReference type="KEGG" id="acan:ACA1_094110"/>
<dbReference type="STRING" id="1257118.L8GJ26"/>
<organism evidence="2 3">
    <name type="scientific">Acanthamoeba castellanii (strain ATCC 30010 / Neff)</name>
    <dbReference type="NCBI Taxonomy" id="1257118"/>
    <lineage>
        <taxon>Eukaryota</taxon>
        <taxon>Amoebozoa</taxon>
        <taxon>Discosea</taxon>
        <taxon>Longamoebia</taxon>
        <taxon>Centramoebida</taxon>
        <taxon>Acanthamoebidae</taxon>
        <taxon>Acanthamoeba</taxon>
    </lineage>
</organism>
<keyword evidence="1" id="KW-0472">Membrane</keyword>
<reference evidence="2 3" key="1">
    <citation type="journal article" date="2013" name="Genome Biol.">
        <title>Genome of Acanthamoeba castellanii highlights extensive lateral gene transfer and early evolution of tyrosine kinase signaling.</title>
        <authorList>
            <person name="Clarke M."/>
            <person name="Lohan A.J."/>
            <person name="Liu B."/>
            <person name="Lagkouvardos I."/>
            <person name="Roy S."/>
            <person name="Zafar N."/>
            <person name="Bertelli C."/>
            <person name="Schilde C."/>
            <person name="Kianianmomeni A."/>
            <person name="Burglin T.R."/>
            <person name="Frech C."/>
            <person name="Turcotte B."/>
            <person name="Kopec K.O."/>
            <person name="Synnott J.M."/>
            <person name="Choo C."/>
            <person name="Paponov I."/>
            <person name="Finkler A."/>
            <person name="Soon Heng Tan C."/>
            <person name="Hutchins A.P."/>
            <person name="Weinmeier T."/>
            <person name="Rattei T."/>
            <person name="Chu J.S."/>
            <person name="Gimenez G."/>
            <person name="Irimia M."/>
            <person name="Rigden D.J."/>
            <person name="Fitzpatrick D.A."/>
            <person name="Lorenzo-Morales J."/>
            <person name="Bateman A."/>
            <person name="Chiu C.H."/>
            <person name="Tang P."/>
            <person name="Hegemann P."/>
            <person name="Fromm H."/>
            <person name="Raoult D."/>
            <person name="Greub G."/>
            <person name="Miranda-Saavedra D."/>
            <person name="Chen N."/>
            <person name="Nash P."/>
            <person name="Ginger M.L."/>
            <person name="Horn M."/>
            <person name="Schaap P."/>
            <person name="Caler L."/>
            <person name="Loftus B."/>
        </authorList>
    </citation>
    <scope>NUCLEOTIDE SEQUENCE [LARGE SCALE GENOMIC DNA]</scope>
    <source>
        <strain evidence="2 3">Neff</strain>
    </source>
</reference>
<evidence type="ECO:0008006" key="4">
    <source>
        <dbReference type="Google" id="ProtNLM"/>
    </source>
</evidence>
<feature type="transmembrane region" description="Helical" evidence="1">
    <location>
        <begin position="9"/>
        <end position="29"/>
    </location>
</feature>
<feature type="transmembrane region" description="Helical" evidence="1">
    <location>
        <begin position="93"/>
        <end position="112"/>
    </location>
</feature>
<keyword evidence="1" id="KW-0812">Transmembrane</keyword>
<sequence>MGRVLPGGVVAWFVLSFPVCLWDALFVLLRPRTMPGGDLAWFWGPYETYIAVDRRYQDLNDGFNIAQAWMNLFEIAVGLIALFLHFRGRQSAHLFAFSSQLMCFAKTVIYFLSDHVTGWAYTKHNDLQSFWLLFAIPSGVWLVFSLWTVIVEGGYLAKALSRSPAGDRKQKHTKKK</sequence>
<accession>L8GJ26</accession>
<evidence type="ECO:0000313" key="3">
    <source>
        <dbReference type="Proteomes" id="UP000011083"/>
    </source>
</evidence>
<dbReference type="PANTHER" id="PTHR37919:SF2">
    <property type="entry name" value="EXPERA DOMAIN-CONTAINING PROTEIN"/>
    <property type="match status" value="1"/>
</dbReference>
<evidence type="ECO:0000256" key="1">
    <source>
        <dbReference type="SAM" id="Phobius"/>
    </source>
</evidence>
<dbReference type="OMA" id="CLMTLYK"/>
<evidence type="ECO:0000313" key="2">
    <source>
        <dbReference type="EMBL" id="ELR12854.1"/>
    </source>
</evidence>
<keyword evidence="1" id="KW-1133">Transmembrane helix</keyword>
<proteinExistence type="predicted"/>
<name>L8GJ26_ACACF</name>
<dbReference type="OrthoDB" id="60858at2759"/>
<gene>
    <name evidence="2" type="ORF">ACA1_094110</name>
</gene>
<dbReference type="Proteomes" id="UP000011083">
    <property type="component" value="Unassembled WGS sequence"/>
</dbReference>
<dbReference type="PANTHER" id="PTHR37919">
    <property type="entry name" value="PROTEIN CBG05606"/>
    <property type="match status" value="1"/>
</dbReference>
<dbReference type="RefSeq" id="XP_004334867.1">
    <property type="nucleotide sequence ID" value="XM_004334819.1"/>
</dbReference>
<protein>
    <recommendedName>
        <fullName evidence="4">Emopamil binding protein</fullName>
    </recommendedName>
</protein>
<dbReference type="GeneID" id="14913392"/>
<dbReference type="EMBL" id="KB008103">
    <property type="protein sequence ID" value="ELR12854.1"/>
    <property type="molecule type" value="Genomic_DNA"/>
</dbReference>
<dbReference type="AlphaFoldDB" id="L8GJ26"/>
<keyword evidence="3" id="KW-1185">Reference proteome</keyword>
<dbReference type="VEuPathDB" id="AmoebaDB:ACA1_094110"/>